<gene>
    <name evidence="4" type="primary">LOC106474546</name>
</gene>
<reference evidence="4" key="1">
    <citation type="submission" date="2025-08" db="UniProtKB">
        <authorList>
            <consortium name="RefSeq"/>
        </authorList>
    </citation>
    <scope>IDENTIFICATION</scope>
    <source>
        <tissue evidence="4">Muscle</tissue>
    </source>
</reference>
<evidence type="ECO:0000256" key="1">
    <source>
        <dbReference type="SAM" id="MobiDB-lite"/>
    </source>
</evidence>
<keyword evidence="3" id="KW-1185">Reference proteome</keyword>
<protein>
    <submittedName>
        <fullName evidence="4">Synapse-associated protein 1-like</fullName>
    </submittedName>
</protein>
<feature type="compositionally biased region" description="Basic and acidic residues" evidence="1">
    <location>
        <begin position="171"/>
        <end position="181"/>
    </location>
</feature>
<evidence type="ECO:0000259" key="2">
    <source>
        <dbReference type="PROSITE" id="PS50858"/>
    </source>
</evidence>
<evidence type="ECO:0000313" key="3">
    <source>
        <dbReference type="Proteomes" id="UP000694941"/>
    </source>
</evidence>
<feature type="compositionally biased region" description="Polar residues" evidence="1">
    <location>
        <begin position="118"/>
        <end position="132"/>
    </location>
</feature>
<dbReference type="Gene3D" id="1.10.3970.10">
    <property type="entry name" value="BSD domain"/>
    <property type="match status" value="1"/>
</dbReference>
<feature type="region of interest" description="Disordered" evidence="1">
    <location>
        <begin position="118"/>
        <end position="204"/>
    </location>
</feature>
<feature type="domain" description="BSD" evidence="2">
    <location>
        <begin position="60"/>
        <end position="112"/>
    </location>
</feature>
<dbReference type="SUPFAM" id="SSF140383">
    <property type="entry name" value="BSD domain-like"/>
    <property type="match status" value="1"/>
</dbReference>
<accession>A0ABM1BXR2</accession>
<dbReference type="GeneID" id="106474546"/>
<feature type="non-terminal residue" evidence="4">
    <location>
        <position position="1"/>
    </location>
</feature>
<dbReference type="PROSITE" id="PS50858">
    <property type="entry name" value="BSD"/>
    <property type="match status" value="1"/>
</dbReference>
<proteinExistence type="predicted"/>
<dbReference type="PANTHER" id="PTHR16019">
    <property type="entry name" value="SYNAPSE-ASSOCIATED PROTEIN"/>
    <property type="match status" value="1"/>
</dbReference>
<name>A0ABM1BXR2_LIMPO</name>
<dbReference type="Proteomes" id="UP000694941">
    <property type="component" value="Unplaced"/>
</dbReference>
<dbReference type="Pfam" id="PF03909">
    <property type="entry name" value="BSD"/>
    <property type="match status" value="1"/>
</dbReference>
<dbReference type="PANTHER" id="PTHR16019:SF6">
    <property type="entry name" value="SYNAPSE-ASSOCIATED PROTEIN 1"/>
    <property type="match status" value="1"/>
</dbReference>
<feature type="compositionally biased region" description="Basic and acidic residues" evidence="1">
    <location>
        <begin position="138"/>
        <end position="148"/>
    </location>
</feature>
<organism evidence="3 4">
    <name type="scientific">Limulus polyphemus</name>
    <name type="common">Atlantic horseshoe crab</name>
    <dbReference type="NCBI Taxonomy" id="6850"/>
    <lineage>
        <taxon>Eukaryota</taxon>
        <taxon>Metazoa</taxon>
        <taxon>Ecdysozoa</taxon>
        <taxon>Arthropoda</taxon>
        <taxon>Chelicerata</taxon>
        <taxon>Merostomata</taxon>
        <taxon>Xiphosura</taxon>
        <taxon>Limulidae</taxon>
        <taxon>Limulus</taxon>
    </lineage>
</organism>
<dbReference type="InterPro" id="IPR051494">
    <property type="entry name" value="BSD_domain-containing"/>
</dbReference>
<dbReference type="InterPro" id="IPR005607">
    <property type="entry name" value="BSD_dom"/>
</dbReference>
<dbReference type="RefSeq" id="XP_013790690.1">
    <property type="nucleotide sequence ID" value="XM_013935236.2"/>
</dbReference>
<dbReference type="SMART" id="SM00751">
    <property type="entry name" value="BSD"/>
    <property type="match status" value="1"/>
</dbReference>
<sequence length="242" mass="27793">SILGDFNKEQEAFLRSKSSGSCDTPVAPWVGYVDEETVKQQILSLSKDKRNFMRNPPTGVQFQFSVDSIYPVASIMLEEDPELRKMRFELVPKFVSEENFWRNYFYRVSLVKQSTQLTSMTQEKKGGSSTVYSAALTPEEKKKGQTLHEEEEETADSPTHEFVSDAYEGSHVSEEDIKEGMKQLGVEGKTEQPSNDEDWEKELQQELCEYEVVTDGTNAEDDAEWDEEIQQMLKAENLDERK</sequence>
<evidence type="ECO:0000313" key="4">
    <source>
        <dbReference type="RefSeq" id="XP_013790690.1"/>
    </source>
</evidence>
<dbReference type="InterPro" id="IPR035925">
    <property type="entry name" value="BSD_dom_sf"/>
</dbReference>